<dbReference type="RefSeq" id="WP_128635802.1">
    <property type="nucleotide sequence ID" value="NZ_RRCN01000002.1"/>
</dbReference>
<sequence length="85" mass="10144">MKIKLEPQDRKGDAIEIDDILERLYWDMSIIQLNNHLHLIDEVFKKDSDKESELLKISLKNQVKKVISQREFMKMNYSLRASLKP</sequence>
<proteinExistence type="predicted"/>
<organism evidence="1 2">
    <name type="scientific">Paenibacillus oralis</name>
    <dbReference type="NCBI Taxonomy" id="2490856"/>
    <lineage>
        <taxon>Bacteria</taxon>
        <taxon>Bacillati</taxon>
        <taxon>Bacillota</taxon>
        <taxon>Bacilli</taxon>
        <taxon>Bacillales</taxon>
        <taxon>Paenibacillaceae</taxon>
        <taxon>Paenibacillus</taxon>
    </lineage>
</organism>
<dbReference type="Proteomes" id="UP000267017">
    <property type="component" value="Unassembled WGS sequence"/>
</dbReference>
<evidence type="ECO:0000313" key="1">
    <source>
        <dbReference type="EMBL" id="RRJ54716.1"/>
    </source>
</evidence>
<protein>
    <submittedName>
        <fullName evidence="1">Uncharacterized protein</fullName>
    </submittedName>
</protein>
<evidence type="ECO:0000313" key="2">
    <source>
        <dbReference type="Proteomes" id="UP000267017"/>
    </source>
</evidence>
<reference evidence="1 2" key="1">
    <citation type="submission" date="2018-11" db="EMBL/GenBank/DDBJ databases">
        <title>Genome sequencing of Paenibacillus sp. KCOM 3021 (= ChDC PVNT-B20).</title>
        <authorList>
            <person name="Kook J.-K."/>
            <person name="Park S.-N."/>
            <person name="Lim Y.K."/>
        </authorList>
    </citation>
    <scope>NUCLEOTIDE SEQUENCE [LARGE SCALE GENOMIC DNA]</scope>
    <source>
        <strain evidence="1 2">KCOM 3021</strain>
    </source>
</reference>
<comment type="caution">
    <text evidence="1">The sequence shown here is derived from an EMBL/GenBank/DDBJ whole genome shotgun (WGS) entry which is preliminary data.</text>
</comment>
<accession>A0A3P3T9L1</accession>
<gene>
    <name evidence="1" type="ORF">EHV15_34530</name>
</gene>
<name>A0A3P3T9L1_9BACL</name>
<dbReference type="EMBL" id="RRCN01000002">
    <property type="protein sequence ID" value="RRJ54716.1"/>
    <property type="molecule type" value="Genomic_DNA"/>
</dbReference>
<dbReference type="AlphaFoldDB" id="A0A3P3T9L1"/>
<keyword evidence="2" id="KW-1185">Reference proteome</keyword>